<protein>
    <submittedName>
        <fullName evidence="1">Uncharacterized protein</fullName>
    </submittedName>
</protein>
<evidence type="ECO:0000313" key="1">
    <source>
        <dbReference type="EMBL" id="MPC60181.1"/>
    </source>
</evidence>
<comment type="caution">
    <text evidence="1">The sequence shown here is derived from an EMBL/GenBank/DDBJ whole genome shotgun (WGS) entry which is preliminary data.</text>
</comment>
<dbReference type="AlphaFoldDB" id="A0A5B7GJB1"/>
<reference evidence="1 2" key="1">
    <citation type="submission" date="2019-05" db="EMBL/GenBank/DDBJ databases">
        <title>Another draft genome of Portunus trituberculatus and its Hox gene families provides insights of decapod evolution.</title>
        <authorList>
            <person name="Jeong J.-H."/>
            <person name="Song I."/>
            <person name="Kim S."/>
            <person name="Choi T."/>
            <person name="Kim D."/>
            <person name="Ryu S."/>
            <person name="Kim W."/>
        </authorList>
    </citation>
    <scope>NUCLEOTIDE SEQUENCE [LARGE SCALE GENOMIC DNA]</scope>
    <source>
        <tissue evidence="1">Muscle</tissue>
    </source>
</reference>
<gene>
    <name evidence="1" type="ORF">E2C01_054218</name>
</gene>
<keyword evidence="2" id="KW-1185">Reference proteome</keyword>
<dbReference type="EMBL" id="VSRR010017263">
    <property type="protein sequence ID" value="MPC60181.1"/>
    <property type="molecule type" value="Genomic_DNA"/>
</dbReference>
<evidence type="ECO:0000313" key="2">
    <source>
        <dbReference type="Proteomes" id="UP000324222"/>
    </source>
</evidence>
<name>A0A5B7GJB1_PORTR</name>
<dbReference type="Proteomes" id="UP000324222">
    <property type="component" value="Unassembled WGS sequence"/>
</dbReference>
<proteinExistence type="predicted"/>
<sequence>MKIRHGTEEIKLSSKASMQLRAKENNASNFKCLGSAIFRYQRAERGGAAGDEVDQLAREKF</sequence>
<organism evidence="1 2">
    <name type="scientific">Portunus trituberculatus</name>
    <name type="common">Swimming crab</name>
    <name type="synonym">Neptunus trituberculatus</name>
    <dbReference type="NCBI Taxonomy" id="210409"/>
    <lineage>
        <taxon>Eukaryota</taxon>
        <taxon>Metazoa</taxon>
        <taxon>Ecdysozoa</taxon>
        <taxon>Arthropoda</taxon>
        <taxon>Crustacea</taxon>
        <taxon>Multicrustacea</taxon>
        <taxon>Malacostraca</taxon>
        <taxon>Eumalacostraca</taxon>
        <taxon>Eucarida</taxon>
        <taxon>Decapoda</taxon>
        <taxon>Pleocyemata</taxon>
        <taxon>Brachyura</taxon>
        <taxon>Eubrachyura</taxon>
        <taxon>Portunoidea</taxon>
        <taxon>Portunidae</taxon>
        <taxon>Portuninae</taxon>
        <taxon>Portunus</taxon>
    </lineage>
</organism>
<accession>A0A5B7GJB1</accession>